<dbReference type="AlphaFoldDB" id="A0A0K0EC47"/>
<dbReference type="WBParaSite" id="SSTP_0000705500.1">
    <property type="protein sequence ID" value="SSTP_0000705500.1"/>
    <property type="gene ID" value="SSTP_0000705500"/>
</dbReference>
<accession>A0A0K0EC47</accession>
<reference evidence="3" key="1">
    <citation type="submission" date="2015-08" db="UniProtKB">
        <authorList>
            <consortium name="WormBaseParasite"/>
        </authorList>
    </citation>
    <scope>IDENTIFICATION</scope>
</reference>
<proteinExistence type="predicted"/>
<feature type="chain" id="PRO_5005327823" evidence="1">
    <location>
        <begin position="22"/>
        <end position="207"/>
    </location>
</feature>
<evidence type="ECO:0000256" key="1">
    <source>
        <dbReference type="SAM" id="SignalP"/>
    </source>
</evidence>
<sequence>MIKFILFISIFLTLIISLVFSCIGTICQPFSNTATITYNVEPTPSLTYNTNVTRVSGQFPTAASLAGNLESLANDVIYNIANQFSPYASSFFSHTVTVDQNGLLNANIIPQTCPDNNQRTIAAAGTYYVLDKVVIKRIQPQNCSNGAVQPVPSSPGLTTLNYKINFKILTGQTLCYTHWITIADAIKSRISTAGSIFLGNGVITKPT</sequence>
<dbReference type="Proteomes" id="UP000035681">
    <property type="component" value="Unplaced"/>
</dbReference>
<dbReference type="PROSITE" id="PS51257">
    <property type="entry name" value="PROKAR_LIPOPROTEIN"/>
    <property type="match status" value="1"/>
</dbReference>
<keyword evidence="1" id="KW-0732">Signal</keyword>
<name>A0A0K0EC47_STRER</name>
<evidence type="ECO:0000313" key="2">
    <source>
        <dbReference type="Proteomes" id="UP000035681"/>
    </source>
</evidence>
<keyword evidence="2" id="KW-1185">Reference proteome</keyword>
<dbReference type="WBParaSite" id="TCONS_00013432.p1">
    <property type="protein sequence ID" value="TCONS_00013432.p1"/>
    <property type="gene ID" value="XLOC_009336"/>
</dbReference>
<protein>
    <submittedName>
        <fullName evidence="3">Lipoprotein</fullName>
    </submittedName>
    <submittedName>
        <fullName evidence="4">Nose resistant-to-fluoxetine protein N-terminal domain-containing protein</fullName>
    </submittedName>
</protein>
<evidence type="ECO:0000313" key="3">
    <source>
        <dbReference type="WBParaSite" id="SSTP_0000705500.1"/>
    </source>
</evidence>
<organism evidence="3">
    <name type="scientific">Strongyloides stercoralis</name>
    <name type="common">Threadworm</name>
    <dbReference type="NCBI Taxonomy" id="6248"/>
    <lineage>
        <taxon>Eukaryota</taxon>
        <taxon>Metazoa</taxon>
        <taxon>Ecdysozoa</taxon>
        <taxon>Nematoda</taxon>
        <taxon>Chromadorea</taxon>
        <taxon>Rhabditida</taxon>
        <taxon>Tylenchina</taxon>
        <taxon>Panagrolaimomorpha</taxon>
        <taxon>Strongyloidoidea</taxon>
        <taxon>Strongyloididae</taxon>
        <taxon>Strongyloides</taxon>
    </lineage>
</organism>
<evidence type="ECO:0000313" key="4">
    <source>
        <dbReference type="WBParaSite" id="TCONS_00013432.p1"/>
    </source>
</evidence>
<feature type="signal peptide" evidence="1">
    <location>
        <begin position="1"/>
        <end position="21"/>
    </location>
</feature>